<name>A0A2T3NWS5_9GAMM</name>
<dbReference type="InterPro" id="IPR032720">
    <property type="entry name" value="Cys_rich_CWC"/>
</dbReference>
<dbReference type="EMBL" id="PYMA01000003">
    <property type="protein sequence ID" value="PSW20696.1"/>
    <property type="molecule type" value="Genomic_DNA"/>
</dbReference>
<evidence type="ECO:0000313" key="1">
    <source>
        <dbReference type="EMBL" id="PSW20696.1"/>
    </source>
</evidence>
<dbReference type="OrthoDB" id="8911262at2"/>
<reference evidence="1 2" key="1">
    <citation type="submission" date="2018-01" db="EMBL/GenBank/DDBJ databases">
        <title>Whole genome sequencing of Histamine producing bacteria.</title>
        <authorList>
            <person name="Butler K."/>
        </authorList>
    </citation>
    <scope>NUCLEOTIDE SEQUENCE [LARGE SCALE GENOMIC DNA]</scope>
    <source>
        <strain evidence="1 2">DSM 100436</strain>
    </source>
</reference>
<dbReference type="Proteomes" id="UP000241771">
    <property type="component" value="Unassembled WGS sequence"/>
</dbReference>
<gene>
    <name evidence="1" type="ORF">C9I98_07580</name>
</gene>
<accession>A0A2T3NWS5</accession>
<comment type="caution">
    <text evidence="1">The sequence shown here is derived from an EMBL/GenBank/DDBJ whole genome shotgun (WGS) entry which is preliminary data.</text>
</comment>
<dbReference type="Pfam" id="PF06945">
    <property type="entry name" value="DUF1289"/>
    <property type="match status" value="1"/>
</dbReference>
<dbReference type="InterPro" id="IPR010710">
    <property type="entry name" value="DUF1289"/>
</dbReference>
<dbReference type="Pfam" id="PF14375">
    <property type="entry name" value="Cys_rich_CWC"/>
    <property type="match status" value="1"/>
</dbReference>
<proteinExistence type="predicted"/>
<organism evidence="1 2">
    <name type="scientific">Photobacterium sanctipauli</name>
    <dbReference type="NCBI Taxonomy" id="1342794"/>
    <lineage>
        <taxon>Bacteria</taxon>
        <taxon>Pseudomonadati</taxon>
        <taxon>Pseudomonadota</taxon>
        <taxon>Gammaproteobacteria</taxon>
        <taxon>Vibrionales</taxon>
        <taxon>Vibrionaceae</taxon>
        <taxon>Photobacterium</taxon>
    </lineage>
</organism>
<keyword evidence="2" id="KW-1185">Reference proteome</keyword>
<protein>
    <submittedName>
        <fullName evidence="1">DUF1289 domain-containing protein</fullName>
    </submittedName>
</protein>
<dbReference type="RefSeq" id="WP_081878949.1">
    <property type="nucleotide sequence ID" value="NZ_JGVO01000424.1"/>
</dbReference>
<dbReference type="AlphaFoldDB" id="A0A2T3NWS5"/>
<sequence length="103" mass="11372">MKTPCIAKCKNNEGMCSGCFRTMAELTEWRHMDEVKQSDTIDEIQGKRSTHICSQCGEPAYCEISAGNSTCWCFELTKRDTSGIPAGNCLCRKCLSALPLLKG</sequence>
<evidence type="ECO:0000313" key="2">
    <source>
        <dbReference type="Proteomes" id="UP000241771"/>
    </source>
</evidence>